<accession>A0A5C6SN13</accession>
<evidence type="ECO:0000313" key="26">
    <source>
        <dbReference type="Proteomes" id="UP000321331"/>
    </source>
</evidence>
<protein>
    <recommendedName>
        <fullName evidence="4">type I protein arginine methyltransferase</fullName>
        <ecNumber evidence="4">2.1.1.319</ecNumber>
    </recommendedName>
</protein>
<comment type="subcellular location">
    <subcellularLocation>
        <location evidence="2">Cytoplasm</location>
        <location evidence="2">Cytosol</location>
    </subcellularLocation>
    <subcellularLocation>
        <location evidence="3">Golgi apparatus</location>
    </subcellularLocation>
    <subcellularLocation>
        <location evidence="1">Nucleus</location>
    </subcellularLocation>
</comment>
<dbReference type="GO" id="GO:0008270">
    <property type="term" value="F:zinc ion binding"/>
    <property type="evidence" value="ECO:0007669"/>
    <property type="project" value="UniProtKB-KW"/>
</dbReference>
<keyword evidence="15" id="KW-0539">Nucleus</keyword>
<dbReference type="Pfam" id="PF13649">
    <property type="entry name" value="Methyltransf_25"/>
    <property type="match status" value="1"/>
</dbReference>
<dbReference type="GO" id="GO:0005634">
    <property type="term" value="C:nucleus"/>
    <property type="evidence" value="ECO:0007669"/>
    <property type="project" value="UniProtKB-SubCell"/>
</dbReference>
<dbReference type="GO" id="GO:0032259">
    <property type="term" value="P:methylation"/>
    <property type="evidence" value="ECO:0007669"/>
    <property type="project" value="UniProtKB-KW"/>
</dbReference>
<dbReference type="PANTHER" id="PTHR10013">
    <property type="entry name" value="GENERAL VESICULAR TRANSPORT FACTOR P115"/>
    <property type="match status" value="1"/>
</dbReference>
<dbReference type="InterPro" id="IPR011989">
    <property type="entry name" value="ARM-like"/>
</dbReference>
<feature type="region of interest" description="Disordered" evidence="20">
    <location>
        <begin position="775"/>
        <end position="795"/>
    </location>
</feature>
<keyword evidence="11" id="KW-0863">Zinc-finger</keyword>
<dbReference type="Gene3D" id="2.70.160.11">
    <property type="entry name" value="Hnrnp arginine n-methyltransferase1"/>
    <property type="match status" value="1"/>
</dbReference>
<evidence type="ECO:0000256" key="9">
    <source>
        <dbReference type="ARBA" id="ARBA00022691"/>
    </source>
</evidence>
<evidence type="ECO:0000256" key="1">
    <source>
        <dbReference type="ARBA" id="ARBA00004123"/>
    </source>
</evidence>
<evidence type="ECO:0000256" key="16">
    <source>
        <dbReference type="ARBA" id="ARBA00047384"/>
    </source>
</evidence>
<keyword evidence="9 18" id="KW-0949">S-adenosyl-L-methionine</keyword>
<evidence type="ECO:0000256" key="7">
    <source>
        <dbReference type="ARBA" id="ARBA00022603"/>
    </source>
</evidence>
<dbReference type="InterPro" id="IPR029063">
    <property type="entry name" value="SAM-dependent_MTases_sf"/>
</dbReference>
<dbReference type="GO" id="GO:0048211">
    <property type="term" value="P:Golgi vesicle docking"/>
    <property type="evidence" value="ECO:0007669"/>
    <property type="project" value="TreeGrafter"/>
</dbReference>
<name>A0A5C6SN13_FUSOC</name>
<keyword evidence="8 18" id="KW-0808">Transferase</keyword>
<sequence>MFSIASAPAKQSVGETIDVLSGRLSSATLLEDRRAAILGLRSFAKDYPASVASGALRSLIGSLSKDGEDVDTVKVVLETLLMLFNPNEDSPEASEEIALWLADEFTQRQENITLLLDFLETNDFYSRLYSLQLLAAILSARTERTEECIFTAPLGIPRLVSVLDDQRDAIRNEAIILLTYLTPTSIEIQKLVAFENAFERLFAIIEADGALVEGGRTVEDCLILLANLLRSNSSNQALFRESGCMNRLADLLGRVLKPQTDGSEIASWAAAQRNRNVYAFLAVIRLFVVRGSAGTSLNQTAIWKHGLAYHILQLAFSHEAQTQIKAEALITCGDVIRQNAPLQETFAQMMVLSPLAKTGTADGQASQGEKVFVIDGLLDLTLCLQDLQEFDVRFAAAECLQAYFAHHPAVRLHFLGRAIEGHQSGANESSNVLTVLLQPSVESSDPYRQWFAAVITFHLLYENSKAKSEAMGLTEGDSEDGEEVVTAIQTLSAHVTSGLRRGDDTRVLVGYLMLLLGWLFEDLDAVNDFLAEGSNVQSLIQAVSQPPAIGGGEIVQGLCTMLLGVAYEFSTKDSPIPRATLLSILTARIDRDVYLDRLSKLRSHPFIRDFEVLPQKLDASSPGRLPDVFFDREFVEFFKDNYSRIARAIDREPGMEISVVTNGVQKGVSRELVDSLRSQVEEKQNAVNEIQEKLAVLQGQLGQEQADHRRSKETAALEMQRVKTVNEGLQKHHSEELRKLQGQLASKENDQRKQVAQLQSQYSIKENEYQKQIAQLRSQQTAQESDHQKQLEQVRKAAEAEAEKIRRRTDAEVADLKANISRLEVVLMKSQKEYNALQLQRKNEIDMQREKYEKVLGHLRQEYEDFKTQSKAKADEKQAKFKEELQSLCDRKDAEIDAYREQSQVDLEQQKLKTKEAEEKCQSLEKQLSGGDAGKKDLEAKLKKMESELSAANKAKDAAEKQLSESKEAAKEEARKAREATENKLQESNEARETTQSELDDLLIVFGDLEEKVAKYKASSERGKMSTHESISDEGEWLDLESDEELIPITSFFSAHTFPTVAAMLEDSSKNHGFSFADYVQKLQLDFHGAVKLVNFVRDNVKNGTPLPKEISAKDLEDEKYLQPVLENDALIFSLDEVLENVTNDQATGYNDGNLKARNRELEEELEKLRDQFASYRLTVQQTLDKRWGDDTEPAATEKKDDSAYYFESYAAHEIHETMLKDTVRTDAYRDFIYNNKHIFKDKVVLDIGCGTGILSMFAAKAGAKQVIAVDKSDIIVKARENIFHNGLSDVITTLKGAIEDVKLPVDQVDIIVSEWMGYCLLYEAMLPSVLYARDRYLKPDGILAPSSATIWIAPIADPEYVSDHISFWRDVYGFDMKTMQEGIYEEARVEAMPQSSVCGEPYPFKVLDLHTVKTEDLQFSATWSSKLTRDVENVDGFLIWFDNFFTTSRSDPVPPAETTPETWDKKDHGGVAFTTGPSGTVTHWKQGLLLAPPEAKSSAKSPQSLSGDIVFAAADDNARALVLRASWTDSEGGSRKHSWQLK</sequence>
<dbReference type="GO" id="GO:0000139">
    <property type="term" value="C:Golgi membrane"/>
    <property type="evidence" value="ECO:0007669"/>
    <property type="project" value="InterPro"/>
</dbReference>
<evidence type="ECO:0000313" key="25">
    <source>
        <dbReference type="EMBL" id="TXB99317.1"/>
    </source>
</evidence>
<dbReference type="SUPFAM" id="SSF48371">
    <property type="entry name" value="ARM repeat"/>
    <property type="match status" value="1"/>
</dbReference>
<evidence type="ECO:0000256" key="5">
    <source>
        <dbReference type="ARBA" id="ARBA00022490"/>
    </source>
</evidence>
<dbReference type="GO" id="GO:0012507">
    <property type="term" value="C:ER to Golgi transport vesicle membrane"/>
    <property type="evidence" value="ECO:0007669"/>
    <property type="project" value="TreeGrafter"/>
</dbReference>
<comment type="catalytic activity">
    <reaction evidence="17">
        <text>L-arginyl-[protein] + S-adenosyl-L-methionine = N(omega)-methyl-L-arginyl-[protein] + S-adenosyl-L-homocysteine + H(+)</text>
        <dbReference type="Rhea" id="RHEA:48100"/>
        <dbReference type="Rhea" id="RHEA-COMP:10532"/>
        <dbReference type="Rhea" id="RHEA-COMP:11990"/>
        <dbReference type="ChEBI" id="CHEBI:15378"/>
        <dbReference type="ChEBI" id="CHEBI:29965"/>
        <dbReference type="ChEBI" id="CHEBI:57856"/>
        <dbReference type="ChEBI" id="CHEBI:59789"/>
        <dbReference type="ChEBI" id="CHEBI:65280"/>
    </reaction>
    <physiologicalReaction direction="left-to-right" evidence="17">
        <dbReference type="Rhea" id="RHEA:48101"/>
    </physiologicalReaction>
</comment>
<keyword evidence="5" id="KW-0963">Cytoplasm</keyword>
<evidence type="ECO:0000256" key="10">
    <source>
        <dbReference type="ARBA" id="ARBA00022723"/>
    </source>
</evidence>
<dbReference type="Pfam" id="PF21137">
    <property type="entry name" value="ANM3_C2H2_Zf"/>
    <property type="match status" value="1"/>
</dbReference>
<dbReference type="InterPro" id="IPR024095">
    <property type="entry name" value="Vesicle_P115"/>
</dbReference>
<evidence type="ECO:0000256" key="2">
    <source>
        <dbReference type="ARBA" id="ARBA00004514"/>
    </source>
</evidence>
<keyword evidence="7 18" id="KW-0489">Methyltransferase</keyword>
<comment type="catalytic activity">
    <reaction evidence="16">
        <text>L-arginyl-[protein] + 2 S-adenosyl-L-methionine = N(omega),N(omega)-dimethyl-L-arginyl-[protein] + 2 S-adenosyl-L-homocysteine + 2 H(+)</text>
        <dbReference type="Rhea" id="RHEA:48096"/>
        <dbReference type="Rhea" id="RHEA-COMP:10532"/>
        <dbReference type="Rhea" id="RHEA-COMP:11991"/>
        <dbReference type="ChEBI" id="CHEBI:15378"/>
        <dbReference type="ChEBI" id="CHEBI:29965"/>
        <dbReference type="ChEBI" id="CHEBI:57856"/>
        <dbReference type="ChEBI" id="CHEBI:59789"/>
        <dbReference type="ChEBI" id="CHEBI:61897"/>
        <dbReference type="EC" id="2.1.1.319"/>
    </reaction>
    <physiologicalReaction direction="left-to-right" evidence="16">
        <dbReference type="Rhea" id="RHEA:48097"/>
    </physiologicalReaction>
</comment>
<evidence type="ECO:0000256" key="20">
    <source>
        <dbReference type="SAM" id="MobiDB-lite"/>
    </source>
</evidence>
<dbReference type="GO" id="GO:0006886">
    <property type="term" value="P:intracellular protein transport"/>
    <property type="evidence" value="ECO:0007669"/>
    <property type="project" value="InterPro"/>
</dbReference>
<dbReference type="FunFam" id="1.25.10.10:FF:000296">
    <property type="entry name" value="Related to transport protein USO1"/>
    <property type="match status" value="1"/>
</dbReference>
<dbReference type="EC" id="2.1.1.319" evidence="4"/>
<keyword evidence="6" id="KW-0597">Phosphoprotein</keyword>
<keyword evidence="13" id="KW-0333">Golgi apparatus</keyword>
<reference evidence="25 26" key="1">
    <citation type="submission" date="2019-07" db="EMBL/GenBank/DDBJ databases">
        <title>The First High-Quality Draft Genome Sequence of the Causal Agent of the Current Panama Disease Epidemic.</title>
        <authorList>
            <person name="Warmington R.J."/>
            <person name="Kay W."/>
            <person name="Jeffries A."/>
            <person name="Bebber D."/>
            <person name="Moore K."/>
            <person name="Studholme D.J."/>
        </authorList>
    </citation>
    <scope>NUCLEOTIDE SEQUENCE [LARGE SCALE GENOMIC DNA]</scope>
    <source>
        <strain evidence="25 26">TR4</strain>
    </source>
</reference>
<dbReference type="GO" id="GO:0006888">
    <property type="term" value="P:endoplasmic reticulum to Golgi vesicle-mediated transport"/>
    <property type="evidence" value="ECO:0007669"/>
    <property type="project" value="TreeGrafter"/>
</dbReference>
<evidence type="ECO:0000256" key="11">
    <source>
        <dbReference type="ARBA" id="ARBA00022771"/>
    </source>
</evidence>
<proteinExistence type="predicted"/>
<evidence type="ECO:0000256" key="19">
    <source>
        <dbReference type="SAM" id="Coils"/>
    </source>
</evidence>
<feature type="domain" description="Methyltransferase" evidence="22">
    <location>
        <begin position="1245"/>
        <end position="1342"/>
    </location>
</feature>
<dbReference type="Gene3D" id="1.25.10.10">
    <property type="entry name" value="Leucine-rich Repeat Variant"/>
    <property type="match status" value="1"/>
</dbReference>
<dbReference type="InterPro" id="IPR055135">
    <property type="entry name" value="PRMT_dom"/>
</dbReference>
<evidence type="ECO:0000256" key="3">
    <source>
        <dbReference type="ARBA" id="ARBA00004555"/>
    </source>
</evidence>
<dbReference type="InterPro" id="IPR006953">
    <property type="entry name" value="Vesicle_Uso1_P115_head"/>
</dbReference>
<dbReference type="GO" id="GO:0005829">
    <property type="term" value="C:cytosol"/>
    <property type="evidence" value="ECO:0007669"/>
    <property type="project" value="UniProtKB-SubCell"/>
</dbReference>
<evidence type="ECO:0000256" key="13">
    <source>
        <dbReference type="ARBA" id="ARBA00023034"/>
    </source>
</evidence>
<dbReference type="SUPFAM" id="SSF57667">
    <property type="entry name" value="beta-beta-alpha zinc fingers"/>
    <property type="match status" value="1"/>
</dbReference>
<feature type="compositionally biased region" description="Basic and acidic residues" evidence="20">
    <location>
        <begin position="954"/>
        <end position="995"/>
    </location>
</feature>
<dbReference type="InterPro" id="IPR041698">
    <property type="entry name" value="Methyltransf_25"/>
</dbReference>
<feature type="region of interest" description="Disordered" evidence="20">
    <location>
        <begin position="1452"/>
        <end position="1471"/>
    </location>
</feature>
<evidence type="ECO:0000259" key="22">
    <source>
        <dbReference type="Pfam" id="PF13649"/>
    </source>
</evidence>
<feature type="domain" description="Protein arginine N-methyltransferase 3-like C2H2 zinc finger" evidence="23">
    <location>
        <begin position="1080"/>
        <end position="1124"/>
    </location>
</feature>
<dbReference type="Gene3D" id="3.40.50.150">
    <property type="entry name" value="Vaccinia Virus protein VP39"/>
    <property type="match status" value="1"/>
</dbReference>
<feature type="coiled-coil region" evidence="19">
    <location>
        <begin position="1152"/>
        <end position="1186"/>
    </location>
</feature>
<dbReference type="FunFam" id="2.70.160.11:FF:000016">
    <property type="entry name" value="Protein arginine methyltransferase RmtB"/>
    <property type="match status" value="1"/>
</dbReference>
<dbReference type="FunFam" id="3.40.50.150:FF:000034">
    <property type="entry name" value="Protein arginine N-methyltransferase 3"/>
    <property type="match status" value="1"/>
</dbReference>
<dbReference type="InterPro" id="IPR016024">
    <property type="entry name" value="ARM-type_fold"/>
</dbReference>
<evidence type="ECO:0000256" key="12">
    <source>
        <dbReference type="ARBA" id="ARBA00022833"/>
    </source>
</evidence>
<feature type="compositionally biased region" description="Basic and acidic residues" evidence="20">
    <location>
        <begin position="784"/>
        <end position="795"/>
    </location>
</feature>
<dbReference type="CDD" id="cd02440">
    <property type="entry name" value="AdoMet_MTases"/>
    <property type="match status" value="1"/>
</dbReference>
<organism evidence="25 26">
    <name type="scientific">Fusarium oxysporum f. sp. cubense</name>
    <dbReference type="NCBI Taxonomy" id="61366"/>
    <lineage>
        <taxon>Eukaryota</taxon>
        <taxon>Fungi</taxon>
        <taxon>Dikarya</taxon>
        <taxon>Ascomycota</taxon>
        <taxon>Pezizomycotina</taxon>
        <taxon>Sordariomycetes</taxon>
        <taxon>Hypocreomycetidae</taxon>
        <taxon>Hypocreales</taxon>
        <taxon>Nectriaceae</taxon>
        <taxon>Fusarium</taxon>
        <taxon>Fusarium oxysporum species complex</taxon>
    </lineage>
</organism>
<feature type="domain" description="Protein arginine N-methyltransferase" evidence="24">
    <location>
        <begin position="1348"/>
        <end position="1524"/>
    </location>
</feature>
<dbReference type="InterPro" id="IPR049482">
    <property type="entry name" value="ANM3-like_C2H2_Zf"/>
</dbReference>
<evidence type="ECO:0000259" key="21">
    <source>
        <dbReference type="Pfam" id="PF04869"/>
    </source>
</evidence>
<evidence type="ECO:0000256" key="14">
    <source>
        <dbReference type="ARBA" id="ARBA00023054"/>
    </source>
</evidence>
<gene>
    <name evidence="25" type="ORF">FocTR4_00013048</name>
</gene>
<dbReference type="InterPro" id="IPR025799">
    <property type="entry name" value="Arg_MeTrfase"/>
</dbReference>
<dbReference type="Pfam" id="PF22528">
    <property type="entry name" value="PRMT_C"/>
    <property type="match status" value="1"/>
</dbReference>
<evidence type="ECO:0000256" key="17">
    <source>
        <dbReference type="ARBA" id="ARBA00049303"/>
    </source>
</evidence>
<keyword evidence="10" id="KW-0479">Metal-binding</keyword>
<keyword evidence="14 19" id="KW-0175">Coiled coil</keyword>
<dbReference type="Proteomes" id="UP000321331">
    <property type="component" value="Unassembled WGS sequence"/>
</dbReference>
<dbReference type="GO" id="GO:0035242">
    <property type="term" value="F:protein-arginine omega-N asymmetric methyltransferase activity"/>
    <property type="evidence" value="ECO:0007669"/>
    <property type="project" value="UniProtKB-EC"/>
</dbReference>
<dbReference type="EMBL" id="VMNF01000012">
    <property type="protein sequence ID" value="TXB99317.1"/>
    <property type="molecule type" value="Genomic_DNA"/>
</dbReference>
<dbReference type="GO" id="GO:0005783">
    <property type="term" value="C:endoplasmic reticulum"/>
    <property type="evidence" value="ECO:0007669"/>
    <property type="project" value="TreeGrafter"/>
</dbReference>
<dbReference type="GO" id="GO:0048280">
    <property type="term" value="P:vesicle fusion with Golgi apparatus"/>
    <property type="evidence" value="ECO:0007669"/>
    <property type="project" value="InterPro"/>
</dbReference>
<dbReference type="InterPro" id="IPR036236">
    <property type="entry name" value="Znf_C2H2_sf"/>
</dbReference>
<keyword evidence="12" id="KW-0862">Zinc</keyword>
<evidence type="ECO:0000259" key="24">
    <source>
        <dbReference type="Pfam" id="PF22528"/>
    </source>
</evidence>
<evidence type="ECO:0000256" key="4">
    <source>
        <dbReference type="ARBA" id="ARBA00011925"/>
    </source>
</evidence>
<dbReference type="PROSITE" id="PS51678">
    <property type="entry name" value="SAM_MT_PRMT"/>
    <property type="match status" value="1"/>
</dbReference>
<feature type="region of interest" description="Disordered" evidence="20">
    <location>
        <begin position="949"/>
        <end position="995"/>
    </location>
</feature>
<feature type="domain" description="Vesicle tethering protein Uso1/P115-like head" evidence="21">
    <location>
        <begin position="339"/>
        <end position="649"/>
    </location>
</feature>
<dbReference type="PANTHER" id="PTHR10013:SF0">
    <property type="entry name" value="GENERAL VESICULAR TRANSPORT FACTOR P115"/>
    <property type="match status" value="1"/>
</dbReference>
<evidence type="ECO:0000256" key="8">
    <source>
        <dbReference type="ARBA" id="ARBA00022679"/>
    </source>
</evidence>
<dbReference type="SUPFAM" id="SSF53335">
    <property type="entry name" value="S-adenosyl-L-methionine-dependent methyltransferases"/>
    <property type="match status" value="1"/>
</dbReference>
<evidence type="ECO:0000256" key="18">
    <source>
        <dbReference type="PROSITE-ProRule" id="PRU01015"/>
    </source>
</evidence>
<evidence type="ECO:0000259" key="23">
    <source>
        <dbReference type="Pfam" id="PF21137"/>
    </source>
</evidence>
<evidence type="ECO:0000256" key="15">
    <source>
        <dbReference type="ARBA" id="ARBA00023242"/>
    </source>
</evidence>
<dbReference type="Pfam" id="PF04869">
    <property type="entry name" value="Uso1_p115_head"/>
    <property type="match status" value="1"/>
</dbReference>
<dbReference type="GO" id="GO:0005795">
    <property type="term" value="C:Golgi stack"/>
    <property type="evidence" value="ECO:0007669"/>
    <property type="project" value="TreeGrafter"/>
</dbReference>
<comment type="caution">
    <text evidence="25">The sequence shown here is derived from an EMBL/GenBank/DDBJ whole genome shotgun (WGS) entry which is preliminary data.</text>
</comment>
<evidence type="ECO:0000256" key="6">
    <source>
        <dbReference type="ARBA" id="ARBA00022553"/>
    </source>
</evidence>